<protein>
    <submittedName>
        <fullName evidence="2">Uncharacterized protein</fullName>
    </submittedName>
</protein>
<feature type="region of interest" description="Disordered" evidence="1">
    <location>
        <begin position="24"/>
        <end position="67"/>
    </location>
</feature>
<proteinExistence type="predicted"/>
<sequence length="294" mass="33120">MDNHHRRSVNIYIDTHLNNSQGIFGNPSGGGLPNFDRTLSAPTSTDLTSGSSQESRPTPLPRARTDNQLFNGSTVQTVQVDTWDTPSAVIAIASREYRRPSSSTQEVEEITDEPGSDLEENADMPYNQQSQYNEYAKAIEIDDAALAWPQPILWYSKGKVFKIIEDKNNVLANRVFVALGLSRDNQLQCLALAEHRDIGDFQPRWWEVHALVHALPKGQEPEMLANNKNPIVRLELDAKRHLLGDVFLDLEQAYTVPIEKLKVLSCGKVTSDIGELVDLHTQVYCKMMKRDWHA</sequence>
<feature type="compositionally biased region" description="Polar residues" evidence="1">
    <location>
        <begin position="40"/>
        <end position="56"/>
    </location>
</feature>
<comment type="caution">
    <text evidence="2">The sequence shown here is derived from an EMBL/GenBank/DDBJ whole genome shotgun (WGS) entry which is preliminary data.</text>
</comment>
<dbReference type="EMBL" id="JAPCWZ010000003">
    <property type="protein sequence ID" value="KAK8873150.1"/>
    <property type="molecule type" value="Genomic_DNA"/>
</dbReference>
<reference evidence="2 3" key="1">
    <citation type="journal article" date="2024" name="IMA Fungus">
        <title>Apiospora arundinis, a panoply of carbohydrate-active enzymes and secondary metabolites.</title>
        <authorList>
            <person name="Sorensen T."/>
            <person name="Petersen C."/>
            <person name="Muurmann A.T."/>
            <person name="Christiansen J.V."/>
            <person name="Brundto M.L."/>
            <person name="Overgaard C.K."/>
            <person name="Boysen A.T."/>
            <person name="Wollenberg R.D."/>
            <person name="Larsen T.O."/>
            <person name="Sorensen J.L."/>
            <person name="Nielsen K.L."/>
            <person name="Sondergaard T.E."/>
        </authorList>
    </citation>
    <scope>NUCLEOTIDE SEQUENCE [LARGE SCALE GENOMIC DNA]</scope>
    <source>
        <strain evidence="2 3">AAU 773</strain>
    </source>
</reference>
<evidence type="ECO:0000256" key="1">
    <source>
        <dbReference type="SAM" id="MobiDB-lite"/>
    </source>
</evidence>
<organism evidence="2 3">
    <name type="scientific">Apiospora arundinis</name>
    <dbReference type="NCBI Taxonomy" id="335852"/>
    <lineage>
        <taxon>Eukaryota</taxon>
        <taxon>Fungi</taxon>
        <taxon>Dikarya</taxon>
        <taxon>Ascomycota</taxon>
        <taxon>Pezizomycotina</taxon>
        <taxon>Sordariomycetes</taxon>
        <taxon>Xylariomycetidae</taxon>
        <taxon>Amphisphaeriales</taxon>
        <taxon>Apiosporaceae</taxon>
        <taxon>Apiospora</taxon>
    </lineage>
</organism>
<dbReference type="Proteomes" id="UP001390339">
    <property type="component" value="Unassembled WGS sequence"/>
</dbReference>
<feature type="region of interest" description="Disordered" evidence="1">
    <location>
        <begin position="100"/>
        <end position="122"/>
    </location>
</feature>
<keyword evidence="3" id="KW-1185">Reference proteome</keyword>
<feature type="compositionally biased region" description="Acidic residues" evidence="1">
    <location>
        <begin position="106"/>
        <end position="122"/>
    </location>
</feature>
<evidence type="ECO:0000313" key="3">
    <source>
        <dbReference type="Proteomes" id="UP001390339"/>
    </source>
</evidence>
<accession>A0ABR2J687</accession>
<evidence type="ECO:0000313" key="2">
    <source>
        <dbReference type="EMBL" id="KAK8873150.1"/>
    </source>
</evidence>
<name>A0ABR2J687_9PEZI</name>
<gene>
    <name evidence="2" type="ORF">PGQ11_003664</name>
</gene>